<evidence type="ECO:0000256" key="8">
    <source>
        <dbReference type="SAM" id="SignalP"/>
    </source>
</evidence>
<dbReference type="RefSeq" id="WP_290291108.1">
    <property type="nucleotide sequence ID" value="NZ_CP047211.1"/>
</dbReference>
<keyword evidence="10" id="KW-1185">Reference proteome</keyword>
<name>A0ABV7ZM22_9CORY</name>
<keyword evidence="4" id="KW-0997">Cell inner membrane</keyword>
<dbReference type="Proteomes" id="UP001595751">
    <property type="component" value="Unassembled WGS sequence"/>
</dbReference>
<dbReference type="CDD" id="cd13553">
    <property type="entry name" value="PBP2_NrtA_CpmA_like"/>
    <property type="match status" value="1"/>
</dbReference>
<sequence length="418" mass="43600">MVAFSRRRALGLGAGALLGGALAACSHSGARPASSGSPGSSPTGTGSAAHDGPPTDVTIGFLPITCSSPIVAAEARGIFAKHGLRVTLKKFAGWAEAWSAYASGELHVAHMLAPMPLAIHHGLATRATPTKLAAIANVNGQGLTLANRHMGVAKPRDMEGFTLGVPFDFSIHNLLLRDYLSSGGVDPDRDVQLRLMRPADMVANLATGNIDGFLGPGPFNQRSIAAGHGHLHRLTGDMWDGHPCCCLAANADWAADNPGAYRALTAAVAESALWCDHPHHRVGVAETLAPEKYLNQKPELLASVLAGSAAAGSGREPVDPTVAAKRVSFRPLPEVPAGMWMGTQLSRWGLGDIADRGDTAGLRRAVEDVFDVAGAADALARLGPAAPAPRPAPETFEVNGRRFDAADPWAWTDKEIPR</sequence>
<evidence type="ECO:0000256" key="3">
    <source>
        <dbReference type="ARBA" id="ARBA00022475"/>
    </source>
</evidence>
<evidence type="ECO:0000256" key="1">
    <source>
        <dbReference type="ARBA" id="ARBA00004533"/>
    </source>
</evidence>
<gene>
    <name evidence="9" type="ORF">ACFORJ_03365</name>
</gene>
<dbReference type="InterPro" id="IPR044527">
    <property type="entry name" value="NrtA/CpmA_ABC-bd_dom"/>
</dbReference>
<proteinExistence type="inferred from homology"/>
<dbReference type="PROSITE" id="PS51257">
    <property type="entry name" value="PROKAR_LIPOPROTEIN"/>
    <property type="match status" value="1"/>
</dbReference>
<feature type="compositionally biased region" description="Low complexity" evidence="7">
    <location>
        <begin position="29"/>
        <end position="50"/>
    </location>
</feature>
<dbReference type="EMBL" id="JBHRZN010000001">
    <property type="protein sequence ID" value="MFC3849206.1"/>
    <property type="molecule type" value="Genomic_DNA"/>
</dbReference>
<evidence type="ECO:0000313" key="10">
    <source>
        <dbReference type="Proteomes" id="UP001595751"/>
    </source>
</evidence>
<accession>A0ABV7ZM22</accession>
<dbReference type="InterPro" id="IPR006311">
    <property type="entry name" value="TAT_signal"/>
</dbReference>
<evidence type="ECO:0000256" key="6">
    <source>
        <dbReference type="ARBA" id="ARBA00024031"/>
    </source>
</evidence>
<keyword evidence="2" id="KW-0813">Transport</keyword>
<dbReference type="Pfam" id="PF13379">
    <property type="entry name" value="NMT1_2"/>
    <property type="match status" value="1"/>
</dbReference>
<comment type="subcellular location">
    <subcellularLocation>
        <location evidence="1">Cell inner membrane</location>
    </subcellularLocation>
</comment>
<reference evidence="10" key="1">
    <citation type="journal article" date="2019" name="Int. J. Syst. Evol. Microbiol.">
        <title>The Global Catalogue of Microorganisms (GCM) 10K type strain sequencing project: providing services to taxonomists for standard genome sequencing and annotation.</title>
        <authorList>
            <consortium name="The Broad Institute Genomics Platform"/>
            <consortium name="The Broad Institute Genome Sequencing Center for Infectious Disease"/>
            <person name="Wu L."/>
            <person name="Ma J."/>
        </authorList>
    </citation>
    <scope>NUCLEOTIDE SEQUENCE [LARGE SCALE GENOMIC DNA]</scope>
    <source>
        <strain evidence="10">CCUG 53252</strain>
    </source>
</reference>
<dbReference type="PANTHER" id="PTHR30024">
    <property type="entry name" value="ALIPHATIC SULFONATES-BINDING PROTEIN-RELATED"/>
    <property type="match status" value="1"/>
</dbReference>
<keyword evidence="8" id="KW-0732">Signal</keyword>
<keyword evidence="3" id="KW-1003">Cell membrane</keyword>
<feature type="signal peptide" evidence="8">
    <location>
        <begin position="1"/>
        <end position="23"/>
    </location>
</feature>
<evidence type="ECO:0000256" key="5">
    <source>
        <dbReference type="ARBA" id="ARBA00023136"/>
    </source>
</evidence>
<evidence type="ECO:0000256" key="2">
    <source>
        <dbReference type="ARBA" id="ARBA00022448"/>
    </source>
</evidence>
<comment type="similarity">
    <text evidence="6">Belongs to the CmpA/NrtA family.</text>
</comment>
<organism evidence="9 10">
    <name type="scientific">Corynebacterium hansenii</name>
    <dbReference type="NCBI Taxonomy" id="394964"/>
    <lineage>
        <taxon>Bacteria</taxon>
        <taxon>Bacillati</taxon>
        <taxon>Actinomycetota</taxon>
        <taxon>Actinomycetes</taxon>
        <taxon>Mycobacteriales</taxon>
        <taxon>Corynebacteriaceae</taxon>
        <taxon>Corynebacterium</taxon>
    </lineage>
</organism>
<evidence type="ECO:0000313" key="9">
    <source>
        <dbReference type="EMBL" id="MFC3849206.1"/>
    </source>
</evidence>
<protein>
    <submittedName>
        <fullName evidence="9">ABC transporter substrate-binding protein</fullName>
    </submittedName>
</protein>
<dbReference type="Gene3D" id="3.40.190.10">
    <property type="entry name" value="Periplasmic binding protein-like II"/>
    <property type="match status" value="2"/>
</dbReference>
<dbReference type="PANTHER" id="PTHR30024:SF43">
    <property type="entry name" value="BLL4572 PROTEIN"/>
    <property type="match status" value="1"/>
</dbReference>
<keyword evidence="5" id="KW-0472">Membrane</keyword>
<evidence type="ECO:0000256" key="7">
    <source>
        <dbReference type="SAM" id="MobiDB-lite"/>
    </source>
</evidence>
<evidence type="ECO:0000256" key="4">
    <source>
        <dbReference type="ARBA" id="ARBA00022519"/>
    </source>
</evidence>
<dbReference type="SUPFAM" id="SSF53850">
    <property type="entry name" value="Periplasmic binding protein-like II"/>
    <property type="match status" value="1"/>
</dbReference>
<comment type="caution">
    <text evidence="9">The sequence shown here is derived from an EMBL/GenBank/DDBJ whole genome shotgun (WGS) entry which is preliminary data.</text>
</comment>
<feature type="region of interest" description="Disordered" evidence="7">
    <location>
        <begin position="29"/>
        <end position="52"/>
    </location>
</feature>
<feature type="chain" id="PRO_5045848900" evidence="8">
    <location>
        <begin position="24"/>
        <end position="418"/>
    </location>
</feature>
<dbReference type="PROSITE" id="PS51318">
    <property type="entry name" value="TAT"/>
    <property type="match status" value="1"/>
</dbReference>